<dbReference type="Proteomes" id="UP001524501">
    <property type="component" value="Unassembled WGS sequence"/>
</dbReference>
<dbReference type="PRINTS" id="PR00081">
    <property type="entry name" value="GDHRDH"/>
</dbReference>
<evidence type="ECO:0000313" key="4">
    <source>
        <dbReference type="EMBL" id="MCQ4118351.1"/>
    </source>
</evidence>
<reference evidence="4 5" key="1">
    <citation type="submission" date="2022-07" db="EMBL/GenBank/DDBJ databases">
        <title>Degradation activity of malathion, p-nitrophenol and potential low-temperature adaptation strategy of Rhodococcus sp. FXJ9.536.</title>
        <authorList>
            <person name="Huang J."/>
            <person name="Huang Y."/>
        </authorList>
    </citation>
    <scope>NUCLEOTIDE SEQUENCE [LARGE SCALE GENOMIC DNA]</scope>
    <source>
        <strain evidence="4 5">FXJ9.536</strain>
    </source>
</reference>
<comment type="similarity">
    <text evidence="1 3">Belongs to the short-chain dehydrogenases/reductases (SDR) family.</text>
</comment>
<dbReference type="InterPro" id="IPR002347">
    <property type="entry name" value="SDR_fam"/>
</dbReference>
<accession>A0ABT1Q7Y4</accession>
<name>A0ABT1Q7Y4_9NOCA</name>
<dbReference type="PANTHER" id="PTHR44196:SF1">
    <property type="entry name" value="DEHYDROGENASE_REDUCTASE SDR FAMILY MEMBER 7B"/>
    <property type="match status" value="1"/>
</dbReference>
<keyword evidence="2" id="KW-0560">Oxidoreductase</keyword>
<dbReference type="InterPro" id="IPR036291">
    <property type="entry name" value="NAD(P)-bd_dom_sf"/>
</dbReference>
<organism evidence="4 5">
    <name type="scientific">Rhodococcus tibetensis</name>
    <dbReference type="NCBI Taxonomy" id="2965064"/>
    <lineage>
        <taxon>Bacteria</taxon>
        <taxon>Bacillati</taxon>
        <taxon>Actinomycetota</taxon>
        <taxon>Actinomycetes</taxon>
        <taxon>Mycobacteriales</taxon>
        <taxon>Nocardiaceae</taxon>
        <taxon>Rhodococcus</taxon>
    </lineage>
</organism>
<keyword evidence="5" id="KW-1185">Reference proteome</keyword>
<evidence type="ECO:0000256" key="1">
    <source>
        <dbReference type="ARBA" id="ARBA00006484"/>
    </source>
</evidence>
<comment type="caution">
    <text evidence="4">The sequence shown here is derived from an EMBL/GenBank/DDBJ whole genome shotgun (WGS) entry which is preliminary data.</text>
</comment>
<dbReference type="Gene3D" id="3.40.50.720">
    <property type="entry name" value="NAD(P)-binding Rossmann-like Domain"/>
    <property type="match status" value="1"/>
</dbReference>
<protein>
    <submittedName>
        <fullName evidence="4">SDR family NAD(P)-dependent oxidoreductase</fullName>
    </submittedName>
</protein>
<evidence type="ECO:0000256" key="2">
    <source>
        <dbReference type="ARBA" id="ARBA00023002"/>
    </source>
</evidence>
<dbReference type="PANTHER" id="PTHR44196">
    <property type="entry name" value="DEHYDROGENASE/REDUCTASE SDR FAMILY MEMBER 7B"/>
    <property type="match status" value="1"/>
</dbReference>
<dbReference type="EMBL" id="JANFQF010000002">
    <property type="protein sequence ID" value="MCQ4118351.1"/>
    <property type="molecule type" value="Genomic_DNA"/>
</dbReference>
<sequence>MTLNQKRTITMNLTGKLAVVTGASSGIGAATAAAIAAAGAEVILVARTPGPLKEAAELIKFRGGQAHALPADLTSYSEVEDLADQVLGDIGVPDIIVNNAGAGRFLFLDETDPEEAVQMMAAPYFAAFFISRAFVTPMIARGSGNIMQINTPAATVPWPGAVGYASARYAIRGFTESLRQDLRGTGVRVSSVTPAKVDTPYFDRNPGAAERIPRIEKLLGTMTPEQVADVVVSAIRRDADDVHAPWRWAALHPIARAIPRPFHWLAWHTGTKHPRTVAGAA</sequence>
<dbReference type="PRINTS" id="PR00080">
    <property type="entry name" value="SDRFAMILY"/>
</dbReference>
<dbReference type="RefSeq" id="WP_255965745.1">
    <property type="nucleotide sequence ID" value="NZ_JANFQF010000002.1"/>
</dbReference>
<proteinExistence type="inferred from homology"/>
<evidence type="ECO:0000256" key="3">
    <source>
        <dbReference type="RuleBase" id="RU000363"/>
    </source>
</evidence>
<gene>
    <name evidence="4" type="ORF">NOF53_04025</name>
</gene>
<dbReference type="Pfam" id="PF00106">
    <property type="entry name" value="adh_short"/>
    <property type="match status" value="1"/>
</dbReference>
<dbReference type="SUPFAM" id="SSF51735">
    <property type="entry name" value="NAD(P)-binding Rossmann-fold domains"/>
    <property type="match status" value="1"/>
</dbReference>
<evidence type="ECO:0000313" key="5">
    <source>
        <dbReference type="Proteomes" id="UP001524501"/>
    </source>
</evidence>